<evidence type="ECO:0000256" key="6">
    <source>
        <dbReference type="SAM" id="MobiDB-lite"/>
    </source>
</evidence>
<feature type="transmembrane region" description="Helical" evidence="7">
    <location>
        <begin position="149"/>
        <end position="169"/>
    </location>
</feature>
<sequence length="497" mass="49322">MPDSSAPATNAKPPDGPTPARPPAAPASLNRQILSLAVPALGALVAEPLFVLIDSAMVGHLGAGSLAGLSLASTLLTTLVGLFVFLAYATTATTARRFGAGDRVGGLQAGIDGAWLAALLGLAAAVLLAGGAPWAVRVMGADGAVADAAIAYLWASAAGLPGMLVVYAATGTLRGLLDTRTPFVVAAVGAVANVALNATLLYGVGMGIAGSGLGTAIAQTGMAVALLRPVVGAARAADVPLSPRAAGLRASLGAGAPLLVRTLSLRAAILATVWAATALGATALAAHQVVSALWNFTAFALDALAIAAQALVGTALGRAEAERAARESENDKRLLTDTPSADTHPGPPVASTATPGGGPTVDAVLRRCLAWGVAAGAAIGVVLAAASPWLPYLFTSESAVVAAARPALLVAAGAMPLAGAVFLFDGVLMGAGDGRYLAGAQMATLVPYLPLAVVVAHGWPTGGSDGLLWLWVAFAWVFMGTRALVTGLRARSDAWRH</sequence>
<organism evidence="8 9">
    <name type="scientific">Actinomyces ruminicola</name>
    <dbReference type="NCBI Taxonomy" id="332524"/>
    <lineage>
        <taxon>Bacteria</taxon>
        <taxon>Bacillati</taxon>
        <taxon>Actinomycetota</taxon>
        <taxon>Actinomycetes</taxon>
        <taxon>Actinomycetales</taxon>
        <taxon>Actinomycetaceae</taxon>
        <taxon>Actinomyces</taxon>
    </lineage>
</organism>
<keyword evidence="4 7" id="KW-1133">Transmembrane helix</keyword>
<dbReference type="Proteomes" id="UP000199671">
    <property type="component" value="Unassembled WGS sequence"/>
</dbReference>
<evidence type="ECO:0000256" key="4">
    <source>
        <dbReference type="ARBA" id="ARBA00022989"/>
    </source>
</evidence>
<comment type="subcellular location">
    <subcellularLocation>
        <location evidence="1">Membrane</location>
        <topology evidence="1">Multi-pass membrane protein</topology>
    </subcellularLocation>
</comment>
<feature type="transmembrane region" description="Helical" evidence="7">
    <location>
        <begin position="436"/>
        <end position="456"/>
    </location>
</feature>
<dbReference type="NCBIfam" id="TIGR00797">
    <property type="entry name" value="matE"/>
    <property type="match status" value="1"/>
</dbReference>
<evidence type="ECO:0000256" key="7">
    <source>
        <dbReference type="SAM" id="Phobius"/>
    </source>
</evidence>
<dbReference type="Pfam" id="PF01554">
    <property type="entry name" value="MatE"/>
    <property type="match status" value="3"/>
</dbReference>
<protein>
    <submittedName>
        <fullName evidence="8">Putative efflux protein, MATE family</fullName>
    </submittedName>
</protein>
<feature type="transmembrane region" description="Helical" evidence="7">
    <location>
        <begin position="267"/>
        <end position="286"/>
    </location>
</feature>
<feature type="transmembrane region" description="Helical" evidence="7">
    <location>
        <begin position="368"/>
        <end position="390"/>
    </location>
</feature>
<feature type="transmembrane region" description="Helical" evidence="7">
    <location>
        <begin position="208"/>
        <end position="227"/>
    </location>
</feature>
<dbReference type="AlphaFoldDB" id="A0A1G9S8X2"/>
<feature type="transmembrane region" description="Helical" evidence="7">
    <location>
        <begin position="33"/>
        <end position="53"/>
    </location>
</feature>
<proteinExistence type="inferred from homology"/>
<feature type="region of interest" description="Disordered" evidence="6">
    <location>
        <begin position="1"/>
        <end position="24"/>
    </location>
</feature>
<keyword evidence="3 7" id="KW-0812">Transmembrane</keyword>
<accession>A0A1G9S8X2</accession>
<evidence type="ECO:0000256" key="3">
    <source>
        <dbReference type="ARBA" id="ARBA00022692"/>
    </source>
</evidence>
<feature type="transmembrane region" description="Helical" evidence="7">
    <location>
        <begin position="65"/>
        <end position="88"/>
    </location>
</feature>
<feature type="compositionally biased region" description="Pro residues" evidence="6">
    <location>
        <begin position="14"/>
        <end position="24"/>
    </location>
</feature>
<dbReference type="GO" id="GO:0005886">
    <property type="term" value="C:plasma membrane"/>
    <property type="evidence" value="ECO:0007669"/>
    <property type="project" value="TreeGrafter"/>
</dbReference>
<gene>
    <name evidence="8" type="ORF">SAMN04487766_101342</name>
</gene>
<reference evidence="8 9" key="1">
    <citation type="submission" date="2016-10" db="EMBL/GenBank/DDBJ databases">
        <authorList>
            <person name="de Groot N.N."/>
        </authorList>
    </citation>
    <scope>NUCLEOTIDE SEQUENCE [LARGE SCALE GENOMIC DNA]</scope>
    <source>
        <strain evidence="8 9">KPR-7B</strain>
    </source>
</reference>
<comment type="similarity">
    <text evidence="2">Belongs to the multi antimicrobial extrusion (MATE) (TC 2.A.66.1) family.</text>
</comment>
<feature type="region of interest" description="Disordered" evidence="6">
    <location>
        <begin position="322"/>
        <end position="357"/>
    </location>
</feature>
<evidence type="ECO:0000313" key="8">
    <source>
        <dbReference type="EMBL" id="SDM31780.1"/>
    </source>
</evidence>
<feature type="transmembrane region" description="Helical" evidence="7">
    <location>
        <begin position="468"/>
        <end position="488"/>
    </location>
</feature>
<evidence type="ECO:0000313" key="9">
    <source>
        <dbReference type="Proteomes" id="UP000199671"/>
    </source>
</evidence>
<dbReference type="InterPro" id="IPR044644">
    <property type="entry name" value="DinF-like"/>
</dbReference>
<dbReference type="InterPro" id="IPR002528">
    <property type="entry name" value="MATE_fam"/>
</dbReference>
<dbReference type="GO" id="GO:0015297">
    <property type="term" value="F:antiporter activity"/>
    <property type="evidence" value="ECO:0007669"/>
    <property type="project" value="InterPro"/>
</dbReference>
<name>A0A1G9S8X2_9ACTO</name>
<dbReference type="PANTHER" id="PTHR42893">
    <property type="entry name" value="PROTEIN DETOXIFICATION 44, CHLOROPLASTIC-RELATED"/>
    <property type="match status" value="1"/>
</dbReference>
<evidence type="ECO:0000256" key="5">
    <source>
        <dbReference type="ARBA" id="ARBA00023136"/>
    </source>
</evidence>
<dbReference type="EMBL" id="FNHU01000001">
    <property type="protein sequence ID" value="SDM31780.1"/>
    <property type="molecule type" value="Genomic_DNA"/>
</dbReference>
<dbReference type="GO" id="GO:0042910">
    <property type="term" value="F:xenobiotic transmembrane transporter activity"/>
    <property type="evidence" value="ECO:0007669"/>
    <property type="project" value="InterPro"/>
</dbReference>
<feature type="transmembrane region" description="Helical" evidence="7">
    <location>
        <begin position="402"/>
        <end position="424"/>
    </location>
</feature>
<keyword evidence="5 7" id="KW-0472">Membrane</keyword>
<evidence type="ECO:0000256" key="1">
    <source>
        <dbReference type="ARBA" id="ARBA00004141"/>
    </source>
</evidence>
<evidence type="ECO:0000256" key="2">
    <source>
        <dbReference type="ARBA" id="ARBA00010199"/>
    </source>
</evidence>
<feature type="transmembrane region" description="Helical" evidence="7">
    <location>
        <begin position="181"/>
        <end position="202"/>
    </location>
</feature>
<feature type="compositionally biased region" description="Basic and acidic residues" evidence="6">
    <location>
        <begin position="322"/>
        <end position="335"/>
    </location>
</feature>
<feature type="transmembrane region" description="Helical" evidence="7">
    <location>
        <begin position="109"/>
        <end position="129"/>
    </location>
</feature>
<dbReference type="PANTHER" id="PTHR42893:SF46">
    <property type="entry name" value="PROTEIN DETOXIFICATION 44, CHLOROPLASTIC"/>
    <property type="match status" value="1"/>
</dbReference>
<feature type="transmembrane region" description="Helical" evidence="7">
    <location>
        <begin position="292"/>
        <end position="316"/>
    </location>
</feature>